<dbReference type="GO" id="GO:0019843">
    <property type="term" value="F:rRNA binding"/>
    <property type="evidence" value="ECO:0007669"/>
    <property type="project" value="UniProtKB-UniRule"/>
</dbReference>
<sequence length="102" mass="11226">MQAVIETGGKQYLVAPKDKVTIEKLVADAGSNVTFDKVLLVFDGDAVKIGKPYVAGAKVTGKILAQQRGEKLTVFKYRAKSRYRRKTGHRQSETVVEIESIS</sequence>
<gene>
    <name evidence="4" type="primary">rplU</name>
    <name evidence="6" type="ORF">A3E29_00570</name>
</gene>
<evidence type="ECO:0000313" key="6">
    <source>
        <dbReference type="EMBL" id="OGE89696.1"/>
    </source>
</evidence>
<keyword evidence="3 4" id="KW-0687">Ribonucleoprotein</keyword>
<dbReference type="Proteomes" id="UP000177682">
    <property type="component" value="Unassembled WGS sequence"/>
</dbReference>
<dbReference type="GO" id="GO:0005840">
    <property type="term" value="C:ribosome"/>
    <property type="evidence" value="ECO:0007669"/>
    <property type="project" value="UniProtKB-KW"/>
</dbReference>
<comment type="similarity">
    <text evidence="1 4 5">Belongs to the bacterial ribosomal protein bL21 family.</text>
</comment>
<evidence type="ECO:0000256" key="1">
    <source>
        <dbReference type="ARBA" id="ARBA00008563"/>
    </source>
</evidence>
<dbReference type="InterPro" id="IPR028909">
    <property type="entry name" value="bL21-like"/>
</dbReference>
<evidence type="ECO:0000256" key="5">
    <source>
        <dbReference type="RuleBase" id="RU000562"/>
    </source>
</evidence>
<comment type="caution">
    <text evidence="6">The sequence shown here is derived from an EMBL/GenBank/DDBJ whole genome shotgun (WGS) entry which is preliminary data.</text>
</comment>
<evidence type="ECO:0000256" key="3">
    <source>
        <dbReference type="ARBA" id="ARBA00023274"/>
    </source>
</evidence>
<keyword evidence="4 5" id="KW-0699">rRNA-binding</keyword>
<dbReference type="PANTHER" id="PTHR21349:SF0">
    <property type="entry name" value="LARGE RIBOSOMAL SUBUNIT PROTEIN BL21M"/>
    <property type="match status" value="1"/>
</dbReference>
<dbReference type="EMBL" id="MFEY01000009">
    <property type="protein sequence ID" value="OGE89696.1"/>
    <property type="molecule type" value="Genomic_DNA"/>
</dbReference>
<dbReference type="SUPFAM" id="SSF141091">
    <property type="entry name" value="L21p-like"/>
    <property type="match status" value="1"/>
</dbReference>
<dbReference type="GO" id="GO:0006412">
    <property type="term" value="P:translation"/>
    <property type="evidence" value="ECO:0007669"/>
    <property type="project" value="UniProtKB-UniRule"/>
</dbReference>
<protein>
    <recommendedName>
        <fullName evidence="4">Large ribosomal subunit protein bL21</fullName>
    </recommendedName>
</protein>
<keyword evidence="4 5" id="KW-0694">RNA-binding</keyword>
<dbReference type="InterPro" id="IPR036164">
    <property type="entry name" value="bL21-like_sf"/>
</dbReference>
<comment type="subunit">
    <text evidence="4">Part of the 50S ribosomal subunit. Contacts protein L20.</text>
</comment>
<name>A0A1F5PIE5_9BACT</name>
<evidence type="ECO:0000313" key="7">
    <source>
        <dbReference type="Proteomes" id="UP000177682"/>
    </source>
</evidence>
<dbReference type="GO" id="GO:0005737">
    <property type="term" value="C:cytoplasm"/>
    <property type="evidence" value="ECO:0007669"/>
    <property type="project" value="UniProtKB-ARBA"/>
</dbReference>
<dbReference type="PANTHER" id="PTHR21349">
    <property type="entry name" value="50S RIBOSOMAL PROTEIN L21"/>
    <property type="match status" value="1"/>
</dbReference>
<dbReference type="InterPro" id="IPR001787">
    <property type="entry name" value="Ribosomal_bL21"/>
</dbReference>
<dbReference type="Pfam" id="PF00829">
    <property type="entry name" value="Ribosomal_L21p"/>
    <property type="match status" value="1"/>
</dbReference>
<comment type="function">
    <text evidence="4 5">This protein binds to 23S rRNA in the presence of protein L20.</text>
</comment>
<organism evidence="6 7">
    <name type="scientific">Candidatus Doudnabacteria bacterium RIFCSPHIGHO2_12_FULL_48_16</name>
    <dbReference type="NCBI Taxonomy" id="1817838"/>
    <lineage>
        <taxon>Bacteria</taxon>
        <taxon>Candidatus Doudnaibacteriota</taxon>
    </lineage>
</organism>
<keyword evidence="2 4" id="KW-0689">Ribosomal protein</keyword>
<dbReference type="HAMAP" id="MF_01363">
    <property type="entry name" value="Ribosomal_bL21"/>
    <property type="match status" value="1"/>
</dbReference>
<dbReference type="AlphaFoldDB" id="A0A1F5PIE5"/>
<dbReference type="NCBIfam" id="TIGR00061">
    <property type="entry name" value="L21"/>
    <property type="match status" value="1"/>
</dbReference>
<dbReference type="GO" id="GO:1990904">
    <property type="term" value="C:ribonucleoprotein complex"/>
    <property type="evidence" value="ECO:0007669"/>
    <property type="project" value="UniProtKB-KW"/>
</dbReference>
<dbReference type="GO" id="GO:0003735">
    <property type="term" value="F:structural constituent of ribosome"/>
    <property type="evidence" value="ECO:0007669"/>
    <property type="project" value="InterPro"/>
</dbReference>
<proteinExistence type="inferred from homology"/>
<evidence type="ECO:0000256" key="2">
    <source>
        <dbReference type="ARBA" id="ARBA00022980"/>
    </source>
</evidence>
<reference evidence="6 7" key="1">
    <citation type="journal article" date="2016" name="Nat. Commun.">
        <title>Thousands of microbial genomes shed light on interconnected biogeochemical processes in an aquifer system.</title>
        <authorList>
            <person name="Anantharaman K."/>
            <person name="Brown C.T."/>
            <person name="Hug L.A."/>
            <person name="Sharon I."/>
            <person name="Castelle C.J."/>
            <person name="Probst A.J."/>
            <person name="Thomas B.C."/>
            <person name="Singh A."/>
            <person name="Wilkins M.J."/>
            <person name="Karaoz U."/>
            <person name="Brodie E.L."/>
            <person name="Williams K.H."/>
            <person name="Hubbard S.S."/>
            <person name="Banfield J.F."/>
        </authorList>
    </citation>
    <scope>NUCLEOTIDE SEQUENCE [LARGE SCALE GENOMIC DNA]</scope>
</reference>
<evidence type="ECO:0000256" key="4">
    <source>
        <dbReference type="HAMAP-Rule" id="MF_01363"/>
    </source>
</evidence>
<accession>A0A1F5PIE5</accession>